<dbReference type="VEuPathDB" id="PiroplasmaDB:BOVATA_007160"/>
<dbReference type="AlphaFoldDB" id="A0A2H6K898"/>
<dbReference type="GeneID" id="39872993"/>
<keyword evidence="3" id="KW-1185">Reference proteome</keyword>
<name>A0A2H6K898_9APIC</name>
<proteinExistence type="predicted"/>
<sequence>MQTKQALFRLTGILRGPGHASCKELSVVTQDGPARHIRFRLKPIKHDFGKVLCMADAKTLRKTAEEVLRLEGATSTSMVPLLEWEERRPATESQTQHKSKAFWTVFSKRFKASMPIMSAVDTVHVLRAFHEANKDTGVFVVAAPILRHRTQELDKKGLVDALHILSRRLKHNTQQQLFRTMADHVPNVLWQMSAADVVATLWHLSRAGLADKDLAAYMQPKFCDTEHTLDDIGAYTAEIFQSRAGRGTAALAFARHGHTDAALFRRIEAGMGQDCSGEALFRAAWGMHMAGVDVDALLGSHLLTCLQHIQQSDSRATEVWRTILRDSDLYHTAFGQARGERQPGSANPDAEGD</sequence>
<comment type="caution">
    <text evidence="2">The sequence shown here is derived from an EMBL/GenBank/DDBJ whole genome shotgun (WGS) entry which is preliminary data.</text>
</comment>
<evidence type="ECO:0000313" key="2">
    <source>
        <dbReference type="EMBL" id="GBE59223.1"/>
    </source>
</evidence>
<gene>
    <name evidence="2" type="ORF">BOVATA_007160</name>
</gene>
<organism evidence="2 3">
    <name type="scientific">Babesia ovata</name>
    <dbReference type="NCBI Taxonomy" id="189622"/>
    <lineage>
        <taxon>Eukaryota</taxon>
        <taxon>Sar</taxon>
        <taxon>Alveolata</taxon>
        <taxon>Apicomplexa</taxon>
        <taxon>Aconoidasida</taxon>
        <taxon>Piroplasmida</taxon>
        <taxon>Babesiidae</taxon>
        <taxon>Babesia</taxon>
    </lineage>
</organism>
<reference evidence="2 3" key="1">
    <citation type="journal article" date="2017" name="BMC Genomics">
        <title>Whole-genome assembly of Babesia ovata and comparative genomics between closely related pathogens.</title>
        <authorList>
            <person name="Yamagishi J."/>
            <person name="Asada M."/>
            <person name="Hakimi H."/>
            <person name="Tanaka T.Q."/>
            <person name="Sugimoto C."/>
            <person name="Kawazu S."/>
        </authorList>
    </citation>
    <scope>NUCLEOTIDE SEQUENCE [LARGE SCALE GENOMIC DNA]</scope>
    <source>
        <strain evidence="2 3">Miyake</strain>
    </source>
</reference>
<dbReference type="OrthoDB" id="330093at2759"/>
<accession>A0A2H6K898</accession>
<feature type="region of interest" description="Disordered" evidence="1">
    <location>
        <begin position="334"/>
        <end position="353"/>
    </location>
</feature>
<dbReference type="EMBL" id="BDSA01000001">
    <property type="protein sequence ID" value="GBE59223.1"/>
    <property type="molecule type" value="Genomic_DNA"/>
</dbReference>
<evidence type="ECO:0000256" key="1">
    <source>
        <dbReference type="SAM" id="MobiDB-lite"/>
    </source>
</evidence>
<evidence type="ECO:0000313" key="3">
    <source>
        <dbReference type="Proteomes" id="UP000236319"/>
    </source>
</evidence>
<dbReference type="Proteomes" id="UP000236319">
    <property type="component" value="Unassembled WGS sequence"/>
</dbReference>
<dbReference type="RefSeq" id="XP_028865466.1">
    <property type="nucleotide sequence ID" value="XM_029009633.1"/>
</dbReference>
<protein>
    <submittedName>
        <fullName evidence="2">Uncharacterized protein</fullName>
    </submittedName>
</protein>